<keyword evidence="3" id="KW-1185">Reference proteome</keyword>
<evidence type="ECO:0000313" key="3">
    <source>
        <dbReference type="Proteomes" id="UP000436694"/>
    </source>
</evidence>
<dbReference type="InterPro" id="IPR010982">
    <property type="entry name" value="Lambda_DNA-bd_dom_sf"/>
</dbReference>
<dbReference type="CDD" id="cd00093">
    <property type="entry name" value="HTH_XRE"/>
    <property type="match status" value="1"/>
</dbReference>
<dbReference type="Gene3D" id="1.10.260.40">
    <property type="entry name" value="lambda repressor-like DNA-binding domains"/>
    <property type="match status" value="1"/>
</dbReference>
<dbReference type="Pfam" id="PF01381">
    <property type="entry name" value="HTH_3"/>
    <property type="match status" value="1"/>
</dbReference>
<name>A0A844AU10_9RHOB</name>
<gene>
    <name evidence="2" type="ORF">GG681_02570</name>
</gene>
<accession>A0A844AU10</accession>
<proteinExistence type="predicted"/>
<protein>
    <submittedName>
        <fullName evidence="2">Helix-turn-helix domain-containing protein</fullName>
    </submittedName>
</protein>
<dbReference type="GO" id="GO:0003677">
    <property type="term" value="F:DNA binding"/>
    <property type="evidence" value="ECO:0007669"/>
    <property type="project" value="InterPro"/>
</dbReference>
<reference evidence="2 3" key="1">
    <citation type="submission" date="2019-10" db="EMBL/GenBank/DDBJ databases">
        <title>Epibacterium sp. nov., isolated from seawater.</title>
        <authorList>
            <person name="Zhang X."/>
            <person name="Li N."/>
        </authorList>
    </citation>
    <scope>NUCLEOTIDE SEQUENCE [LARGE SCALE GENOMIC DNA]</scope>
    <source>
        <strain evidence="2 3">SM1969</strain>
    </source>
</reference>
<dbReference type="AlphaFoldDB" id="A0A844AU10"/>
<comment type="caution">
    <text evidence="2">The sequence shown here is derived from an EMBL/GenBank/DDBJ whole genome shotgun (WGS) entry which is preliminary data.</text>
</comment>
<sequence>MLEELEDDIDAVSARLKRARLILGFEKKTDFADYVGISKQAYGAFENGNRDLTLHAAKKLRKKFGLTLEFLYFGRTDDLPSRIARELSPRNVPE</sequence>
<dbReference type="SMART" id="SM00530">
    <property type="entry name" value="HTH_XRE"/>
    <property type="match status" value="1"/>
</dbReference>
<feature type="domain" description="HTH cro/C1-type" evidence="1">
    <location>
        <begin position="29"/>
        <end position="71"/>
    </location>
</feature>
<dbReference type="PROSITE" id="PS50943">
    <property type="entry name" value="HTH_CROC1"/>
    <property type="match status" value="1"/>
</dbReference>
<dbReference type="InterPro" id="IPR001387">
    <property type="entry name" value="Cro/C1-type_HTH"/>
</dbReference>
<dbReference type="Proteomes" id="UP000436694">
    <property type="component" value="Unassembled WGS sequence"/>
</dbReference>
<evidence type="ECO:0000313" key="2">
    <source>
        <dbReference type="EMBL" id="MQY41511.1"/>
    </source>
</evidence>
<evidence type="ECO:0000259" key="1">
    <source>
        <dbReference type="PROSITE" id="PS50943"/>
    </source>
</evidence>
<dbReference type="RefSeq" id="WP_328593236.1">
    <property type="nucleotide sequence ID" value="NZ_WIXK01000001.1"/>
</dbReference>
<dbReference type="EMBL" id="WIXK01000001">
    <property type="protein sequence ID" value="MQY41511.1"/>
    <property type="molecule type" value="Genomic_DNA"/>
</dbReference>
<dbReference type="SUPFAM" id="SSF47413">
    <property type="entry name" value="lambda repressor-like DNA-binding domains"/>
    <property type="match status" value="1"/>
</dbReference>
<organism evidence="2 3">
    <name type="scientific">Tritonibacter aquimaris</name>
    <dbReference type="NCBI Taxonomy" id="2663379"/>
    <lineage>
        <taxon>Bacteria</taxon>
        <taxon>Pseudomonadati</taxon>
        <taxon>Pseudomonadota</taxon>
        <taxon>Alphaproteobacteria</taxon>
        <taxon>Rhodobacterales</taxon>
        <taxon>Paracoccaceae</taxon>
        <taxon>Tritonibacter</taxon>
    </lineage>
</organism>